<accession>A0A146M920</accession>
<proteinExistence type="predicted"/>
<organism evidence="1">
    <name type="scientific">Lygus hesperus</name>
    <name type="common">Western plant bug</name>
    <dbReference type="NCBI Taxonomy" id="30085"/>
    <lineage>
        <taxon>Eukaryota</taxon>
        <taxon>Metazoa</taxon>
        <taxon>Ecdysozoa</taxon>
        <taxon>Arthropoda</taxon>
        <taxon>Hexapoda</taxon>
        <taxon>Insecta</taxon>
        <taxon>Pterygota</taxon>
        <taxon>Neoptera</taxon>
        <taxon>Paraneoptera</taxon>
        <taxon>Hemiptera</taxon>
        <taxon>Heteroptera</taxon>
        <taxon>Panheteroptera</taxon>
        <taxon>Cimicomorpha</taxon>
        <taxon>Miridae</taxon>
        <taxon>Mirini</taxon>
        <taxon>Lygus</taxon>
    </lineage>
</organism>
<reference evidence="1" key="1">
    <citation type="journal article" date="2016" name="Gigascience">
        <title>De novo construction of an expanded transcriptome assembly for the western tarnished plant bug, Lygus hesperus.</title>
        <authorList>
            <person name="Tassone E.E."/>
            <person name="Geib S.M."/>
            <person name="Hall B."/>
            <person name="Fabrick J.A."/>
            <person name="Brent C.S."/>
            <person name="Hull J.J."/>
        </authorList>
    </citation>
    <scope>NUCLEOTIDE SEQUENCE</scope>
</reference>
<dbReference type="AlphaFoldDB" id="A0A146M920"/>
<name>A0A146M920_LYGHE</name>
<gene>
    <name evidence="1" type="ORF">g.15094</name>
</gene>
<evidence type="ECO:0000313" key="1">
    <source>
        <dbReference type="EMBL" id="JAQ16248.1"/>
    </source>
</evidence>
<sequence>VKRVVNDFEYKTMDTMNMKDSTMYYIREFLTCIDLMYNKMESVTYTDMMVKEFLMNLKETKMELEKMMSMRMFYNIQEIRMYMVRCMKMISTDLYKMTMVEKFDYQFFNKICVVYMNFLNKFSTKYTMYNREYSTMYDMPKTAFSGMKSHMEMMMHMQMLTKKIMECFKYDTMEMKHMSVY</sequence>
<feature type="non-terminal residue" evidence="1">
    <location>
        <position position="181"/>
    </location>
</feature>
<feature type="non-terminal residue" evidence="1">
    <location>
        <position position="1"/>
    </location>
</feature>
<dbReference type="EMBL" id="GDHC01002381">
    <property type="protein sequence ID" value="JAQ16248.1"/>
    <property type="molecule type" value="Transcribed_RNA"/>
</dbReference>
<protein>
    <submittedName>
        <fullName evidence="1">Uncharacterized protein</fullName>
    </submittedName>
</protein>